<name>A0A9Q3KDP5_9BASI</name>
<feature type="transmembrane region" description="Helical" evidence="1">
    <location>
        <begin position="26"/>
        <end position="48"/>
    </location>
</feature>
<evidence type="ECO:0000313" key="3">
    <source>
        <dbReference type="Proteomes" id="UP000765509"/>
    </source>
</evidence>
<dbReference type="EMBL" id="AVOT02105224">
    <property type="protein sequence ID" value="MBW0579503.1"/>
    <property type="molecule type" value="Genomic_DNA"/>
</dbReference>
<keyword evidence="3" id="KW-1185">Reference proteome</keyword>
<accession>A0A9Q3KDP5</accession>
<gene>
    <name evidence="2" type="ORF">O181_119218</name>
</gene>
<evidence type="ECO:0000313" key="2">
    <source>
        <dbReference type="EMBL" id="MBW0579503.1"/>
    </source>
</evidence>
<organism evidence="2 3">
    <name type="scientific">Austropuccinia psidii MF-1</name>
    <dbReference type="NCBI Taxonomy" id="1389203"/>
    <lineage>
        <taxon>Eukaryota</taxon>
        <taxon>Fungi</taxon>
        <taxon>Dikarya</taxon>
        <taxon>Basidiomycota</taxon>
        <taxon>Pucciniomycotina</taxon>
        <taxon>Pucciniomycetes</taxon>
        <taxon>Pucciniales</taxon>
        <taxon>Sphaerophragmiaceae</taxon>
        <taxon>Austropuccinia</taxon>
    </lineage>
</organism>
<proteinExistence type="predicted"/>
<keyword evidence="1" id="KW-1133">Transmembrane helix</keyword>
<sequence>MEKAEAKTGVASSSSTTTSMSRDQLVALHLSLQALQAILAALVVVVALKLNRIIKPQLVPATSLSTMLWAFCPVQIWHETYETCIQNCLDCVIGHDVPLTQLREKWLHIKYAIKPAMIDTFMNATYKHLIALCHSTLVSHGGM</sequence>
<keyword evidence="1" id="KW-0472">Membrane</keyword>
<reference evidence="2" key="1">
    <citation type="submission" date="2021-03" db="EMBL/GenBank/DDBJ databases">
        <title>Draft genome sequence of rust myrtle Austropuccinia psidii MF-1, a brazilian biotype.</title>
        <authorList>
            <person name="Quecine M.C."/>
            <person name="Pachon D.M.R."/>
            <person name="Bonatelli M.L."/>
            <person name="Correr F.H."/>
            <person name="Franceschini L.M."/>
            <person name="Leite T.F."/>
            <person name="Margarido G.R.A."/>
            <person name="Almeida C.A."/>
            <person name="Ferrarezi J.A."/>
            <person name="Labate C.A."/>
        </authorList>
    </citation>
    <scope>NUCLEOTIDE SEQUENCE</scope>
    <source>
        <strain evidence="2">MF-1</strain>
    </source>
</reference>
<comment type="caution">
    <text evidence="2">The sequence shown here is derived from an EMBL/GenBank/DDBJ whole genome shotgun (WGS) entry which is preliminary data.</text>
</comment>
<protein>
    <submittedName>
        <fullName evidence="2">Uncharacterized protein</fullName>
    </submittedName>
</protein>
<evidence type="ECO:0000256" key="1">
    <source>
        <dbReference type="SAM" id="Phobius"/>
    </source>
</evidence>
<dbReference type="AlphaFoldDB" id="A0A9Q3KDP5"/>
<keyword evidence="1" id="KW-0812">Transmembrane</keyword>
<dbReference type="Proteomes" id="UP000765509">
    <property type="component" value="Unassembled WGS sequence"/>
</dbReference>